<name>A0ABQ6C0W0_9NEIS</name>
<proteinExistence type="predicted"/>
<sequence>MAVFETLLKFSEVLDATPRGATRTLTAADFDVELLVFDELVRAWTDELPPGFELVGRETAIADGAPYISAIQVRRVE</sequence>
<evidence type="ECO:0000313" key="2">
    <source>
        <dbReference type="Proteomes" id="UP001156836"/>
    </source>
</evidence>
<comment type="caution">
    <text evidence="1">The sequence shown here is derived from an EMBL/GenBank/DDBJ whole genome shotgun (WGS) entry which is preliminary data.</text>
</comment>
<protein>
    <submittedName>
        <fullName evidence="1">Uncharacterized protein</fullName>
    </submittedName>
</protein>
<keyword evidence="2" id="KW-1185">Reference proteome</keyword>
<organism evidence="1 2">
    <name type="scientific">Chitiniphilus shinanonensis</name>
    <dbReference type="NCBI Taxonomy" id="553088"/>
    <lineage>
        <taxon>Bacteria</taxon>
        <taxon>Pseudomonadati</taxon>
        <taxon>Pseudomonadota</taxon>
        <taxon>Betaproteobacteria</taxon>
        <taxon>Neisseriales</taxon>
        <taxon>Chitinibacteraceae</taxon>
        <taxon>Chitiniphilus</taxon>
    </lineage>
</organism>
<reference evidence="2" key="1">
    <citation type="journal article" date="2019" name="Int. J. Syst. Evol. Microbiol.">
        <title>The Global Catalogue of Microorganisms (GCM) 10K type strain sequencing project: providing services to taxonomists for standard genome sequencing and annotation.</title>
        <authorList>
            <consortium name="The Broad Institute Genomics Platform"/>
            <consortium name="The Broad Institute Genome Sequencing Center for Infectious Disease"/>
            <person name="Wu L."/>
            <person name="Ma J."/>
        </authorList>
    </citation>
    <scope>NUCLEOTIDE SEQUENCE [LARGE SCALE GENOMIC DNA]</scope>
    <source>
        <strain evidence="2">NBRC 104970</strain>
    </source>
</reference>
<dbReference type="EMBL" id="BSOZ01000067">
    <property type="protein sequence ID" value="GLS05823.1"/>
    <property type="molecule type" value="Genomic_DNA"/>
</dbReference>
<dbReference type="Proteomes" id="UP001156836">
    <property type="component" value="Unassembled WGS sequence"/>
</dbReference>
<gene>
    <name evidence="1" type="ORF">GCM10007860_29810</name>
</gene>
<accession>A0ABQ6C0W0</accession>
<evidence type="ECO:0000313" key="1">
    <source>
        <dbReference type="EMBL" id="GLS05823.1"/>
    </source>
</evidence>
<dbReference type="RefSeq" id="WP_018747280.1">
    <property type="nucleotide sequence ID" value="NZ_BAABUF010000030.1"/>
</dbReference>